<dbReference type="EC" id="1.1.99.14" evidence="4"/>
<dbReference type="SUPFAM" id="SSF55103">
    <property type="entry name" value="FAD-linked oxidases, C-terminal domain"/>
    <property type="match status" value="1"/>
</dbReference>
<organism evidence="4">
    <name type="scientific">hydrothermal vent metagenome</name>
    <dbReference type="NCBI Taxonomy" id="652676"/>
    <lineage>
        <taxon>unclassified sequences</taxon>
        <taxon>metagenomes</taxon>
        <taxon>ecological metagenomes</taxon>
    </lineage>
</organism>
<dbReference type="InterPro" id="IPR006094">
    <property type="entry name" value="Oxid_FAD_bind_N"/>
</dbReference>
<dbReference type="PANTHER" id="PTHR11748:SF103">
    <property type="entry name" value="GLYCOLATE OXIDASE SUBUNIT GLCE"/>
    <property type="match status" value="1"/>
</dbReference>
<dbReference type="Gene3D" id="3.30.465.10">
    <property type="match status" value="1"/>
</dbReference>
<evidence type="ECO:0000256" key="1">
    <source>
        <dbReference type="ARBA" id="ARBA00022630"/>
    </source>
</evidence>
<dbReference type="PANTHER" id="PTHR11748">
    <property type="entry name" value="D-LACTATE DEHYDROGENASE"/>
    <property type="match status" value="1"/>
</dbReference>
<dbReference type="SUPFAM" id="SSF56176">
    <property type="entry name" value="FAD-binding/transporter-associated domain-like"/>
    <property type="match status" value="1"/>
</dbReference>
<accession>A0A3B0TSL9</accession>
<dbReference type="PROSITE" id="PS51387">
    <property type="entry name" value="FAD_PCMH"/>
    <property type="match status" value="1"/>
</dbReference>
<feature type="domain" description="FAD-binding PCMH-type" evidence="3">
    <location>
        <begin position="1"/>
        <end position="182"/>
    </location>
</feature>
<keyword evidence="4" id="KW-0560">Oxidoreductase</keyword>
<dbReference type="AlphaFoldDB" id="A0A3B0TSL9"/>
<evidence type="ECO:0000313" key="4">
    <source>
        <dbReference type="EMBL" id="VAW17452.1"/>
    </source>
</evidence>
<dbReference type="GO" id="GO:0019154">
    <property type="term" value="F:glycolate dehydrogenase activity"/>
    <property type="evidence" value="ECO:0007669"/>
    <property type="project" value="UniProtKB-EC"/>
</dbReference>
<sequence length="391" mass="41219">MNVVLAPNSEAEIAEIIVKAKADKTPLEIVGSGTRKGLGRPVQAAKTLSLSALCGISLYEPGALTLVAKAGTPLSEIEQALAEHGQRLAFEPMDHRALLGTVGAPTIGGIVAANISGSRRIQAGACRDALLGVRFVNGEGAIIKSGGRVMKNVTGLDLVKLMAGSYGTLGVISEVSFKVLPRNESEATLVVEGLALERAIGVLSAALASPFEVSGAAYLPQGQDASKTLLRIEGFAAQLDYRIARLRKTVTAGLETNIIQARAHERLWRSVRDVEMFGGSANVVWKLSVKPGDAPAISDAIADKIDAKMLFDWGGGLIWVELDEPKTAAAEIIRAIVGQYGGHASLVRAPDALRLAVAPFQPQMRRIEEISAAIREKFDPEGILNPGRISA</sequence>
<evidence type="ECO:0000256" key="2">
    <source>
        <dbReference type="ARBA" id="ARBA00022827"/>
    </source>
</evidence>
<dbReference type="InterPro" id="IPR016164">
    <property type="entry name" value="FAD-linked_Oxase-like_C"/>
</dbReference>
<evidence type="ECO:0000259" key="3">
    <source>
        <dbReference type="PROSITE" id="PS51387"/>
    </source>
</evidence>
<dbReference type="InterPro" id="IPR036318">
    <property type="entry name" value="FAD-bd_PCMH-like_sf"/>
</dbReference>
<keyword evidence="2" id="KW-0274">FAD</keyword>
<dbReference type="InterPro" id="IPR016166">
    <property type="entry name" value="FAD-bd_PCMH"/>
</dbReference>
<dbReference type="GO" id="GO:0071949">
    <property type="term" value="F:FAD binding"/>
    <property type="evidence" value="ECO:0007669"/>
    <property type="project" value="InterPro"/>
</dbReference>
<dbReference type="Pfam" id="PF01565">
    <property type="entry name" value="FAD_binding_4"/>
    <property type="match status" value="1"/>
</dbReference>
<proteinExistence type="predicted"/>
<reference evidence="4" key="1">
    <citation type="submission" date="2018-06" db="EMBL/GenBank/DDBJ databases">
        <authorList>
            <person name="Zhirakovskaya E."/>
        </authorList>
    </citation>
    <scope>NUCLEOTIDE SEQUENCE</scope>
</reference>
<dbReference type="EMBL" id="UOEO01000072">
    <property type="protein sequence ID" value="VAW17452.1"/>
    <property type="molecule type" value="Genomic_DNA"/>
</dbReference>
<dbReference type="InterPro" id="IPR016169">
    <property type="entry name" value="FAD-bd_PCMH_sub2"/>
</dbReference>
<keyword evidence="1" id="KW-0285">Flavoprotein</keyword>
<gene>
    <name evidence="4" type="ORF">MNBD_ALPHA12-752</name>
</gene>
<name>A0A3B0TSL9_9ZZZZ</name>
<protein>
    <submittedName>
        <fullName evidence="4">Glycolate dehydrogenase, FAD-binding subunit GlcE</fullName>
        <ecNumber evidence="4">1.1.99.14</ecNumber>
    </submittedName>
</protein>